<evidence type="ECO:0000313" key="2">
    <source>
        <dbReference type="EMBL" id="KAK4288344.1"/>
    </source>
</evidence>
<protein>
    <submittedName>
        <fullName evidence="2">Uncharacterized protein</fullName>
    </submittedName>
</protein>
<evidence type="ECO:0000313" key="3">
    <source>
        <dbReference type="Proteomes" id="UP001292094"/>
    </source>
</evidence>
<dbReference type="EMBL" id="JAWZYT010006348">
    <property type="protein sequence ID" value="KAK4288344.1"/>
    <property type="molecule type" value="Genomic_DNA"/>
</dbReference>
<evidence type="ECO:0000256" key="1">
    <source>
        <dbReference type="SAM" id="MobiDB-lite"/>
    </source>
</evidence>
<accession>A0AAE1NFS6</accession>
<feature type="region of interest" description="Disordered" evidence="1">
    <location>
        <begin position="51"/>
        <end position="91"/>
    </location>
</feature>
<comment type="caution">
    <text evidence="2">The sequence shown here is derived from an EMBL/GenBank/DDBJ whole genome shotgun (WGS) entry which is preliminary data.</text>
</comment>
<sequence>MEIRVLVATLDFPCVETLEKVTREWYLEMGAVGWGFDSTGTQYSTVHHATTSSGAGVQGVWKGPAGNTVEAGREEEEEEGREELPVPGGNG</sequence>
<name>A0AAE1NFS6_9EUCA</name>
<dbReference type="Proteomes" id="UP001292094">
    <property type="component" value="Unassembled WGS sequence"/>
</dbReference>
<organism evidence="2 3">
    <name type="scientific">Petrolisthes manimaculis</name>
    <dbReference type="NCBI Taxonomy" id="1843537"/>
    <lineage>
        <taxon>Eukaryota</taxon>
        <taxon>Metazoa</taxon>
        <taxon>Ecdysozoa</taxon>
        <taxon>Arthropoda</taxon>
        <taxon>Crustacea</taxon>
        <taxon>Multicrustacea</taxon>
        <taxon>Malacostraca</taxon>
        <taxon>Eumalacostraca</taxon>
        <taxon>Eucarida</taxon>
        <taxon>Decapoda</taxon>
        <taxon>Pleocyemata</taxon>
        <taxon>Anomura</taxon>
        <taxon>Galatheoidea</taxon>
        <taxon>Porcellanidae</taxon>
        <taxon>Petrolisthes</taxon>
    </lineage>
</organism>
<proteinExistence type="predicted"/>
<dbReference type="AlphaFoldDB" id="A0AAE1NFS6"/>
<gene>
    <name evidence="2" type="ORF">Pmani_038623</name>
</gene>
<keyword evidence="3" id="KW-1185">Reference proteome</keyword>
<reference evidence="2" key="1">
    <citation type="submission" date="2023-11" db="EMBL/GenBank/DDBJ databases">
        <title>Genome assemblies of two species of porcelain crab, Petrolisthes cinctipes and Petrolisthes manimaculis (Anomura: Porcellanidae).</title>
        <authorList>
            <person name="Angst P."/>
        </authorList>
    </citation>
    <scope>NUCLEOTIDE SEQUENCE</scope>
    <source>
        <strain evidence="2">PB745_02</strain>
        <tissue evidence="2">Gill</tissue>
    </source>
</reference>